<evidence type="ECO:0000313" key="1">
    <source>
        <dbReference type="EMBL" id="CAB3753789.1"/>
    </source>
</evidence>
<dbReference type="EMBL" id="CADIKH010000008">
    <property type="protein sequence ID" value="CAB3753789.1"/>
    <property type="molecule type" value="Genomic_DNA"/>
</dbReference>
<evidence type="ECO:0008006" key="3">
    <source>
        <dbReference type="Google" id="ProtNLM"/>
    </source>
</evidence>
<dbReference type="RefSeq" id="WP_175226435.1">
    <property type="nucleotide sequence ID" value="NZ_CADIKH010000008.1"/>
</dbReference>
<organism evidence="1 2">
    <name type="scientific">Paraburkholderia humisilvae</name>
    <dbReference type="NCBI Taxonomy" id="627669"/>
    <lineage>
        <taxon>Bacteria</taxon>
        <taxon>Pseudomonadati</taxon>
        <taxon>Pseudomonadota</taxon>
        <taxon>Betaproteobacteria</taxon>
        <taxon>Burkholderiales</taxon>
        <taxon>Burkholderiaceae</taxon>
        <taxon>Paraburkholderia</taxon>
    </lineage>
</organism>
<sequence>MKHNRRQRKKLHIGEFREIGFQVTADLSRALNEGQRYALIDAFLEQCIEANGMLFGGGINRDMDGYIVADGKRKSATEEQRAYVRQWLEGRAEFTAIRVDPLTDAWYGHD</sequence>
<reference evidence="1 2" key="1">
    <citation type="submission" date="2020-04" db="EMBL/GenBank/DDBJ databases">
        <authorList>
            <person name="De Canck E."/>
        </authorList>
    </citation>
    <scope>NUCLEOTIDE SEQUENCE [LARGE SCALE GENOMIC DNA]</scope>
    <source>
        <strain evidence="1 2">LMG 29542</strain>
    </source>
</reference>
<protein>
    <recommendedName>
        <fullName evidence="3">DUF469 domain-containing protein</fullName>
    </recommendedName>
</protein>
<dbReference type="Proteomes" id="UP000494363">
    <property type="component" value="Unassembled WGS sequence"/>
</dbReference>
<dbReference type="PANTHER" id="PTHR38778">
    <property type="entry name" value="CYTOPLASMIC PROTEIN-RELATED"/>
    <property type="match status" value="1"/>
</dbReference>
<dbReference type="AlphaFoldDB" id="A0A6J5DHS6"/>
<evidence type="ECO:0000313" key="2">
    <source>
        <dbReference type="Proteomes" id="UP000494363"/>
    </source>
</evidence>
<keyword evidence="2" id="KW-1185">Reference proteome</keyword>
<gene>
    <name evidence="1" type="ORF">LMG29542_02165</name>
</gene>
<dbReference type="GO" id="GO:0005829">
    <property type="term" value="C:cytosol"/>
    <property type="evidence" value="ECO:0007669"/>
    <property type="project" value="TreeGrafter"/>
</dbReference>
<accession>A0A6J5DHS6</accession>
<dbReference type="Pfam" id="PF04320">
    <property type="entry name" value="YggL_50S_bp"/>
    <property type="match status" value="1"/>
</dbReference>
<dbReference type="InterPro" id="IPR007416">
    <property type="entry name" value="YggL_50S_bp"/>
</dbReference>
<dbReference type="PANTHER" id="PTHR38778:SF1">
    <property type="entry name" value="CYTOPLASMIC PROTEIN"/>
    <property type="match status" value="1"/>
</dbReference>
<proteinExistence type="predicted"/>
<name>A0A6J5DHS6_9BURK</name>